<evidence type="ECO:0000256" key="6">
    <source>
        <dbReference type="ARBA" id="ARBA00023033"/>
    </source>
</evidence>
<dbReference type="Gene3D" id="1.10.630.10">
    <property type="entry name" value="Cytochrome P450"/>
    <property type="match status" value="1"/>
</dbReference>
<evidence type="ECO:0000313" key="8">
    <source>
        <dbReference type="Proteomes" id="UP000004994"/>
    </source>
</evidence>
<name>A0A3Q7I3V6_SOLLC</name>
<organism evidence="7">
    <name type="scientific">Solanum lycopersicum</name>
    <name type="common">Tomato</name>
    <name type="synonym">Lycopersicon esculentum</name>
    <dbReference type="NCBI Taxonomy" id="4081"/>
    <lineage>
        <taxon>Eukaryota</taxon>
        <taxon>Viridiplantae</taxon>
        <taxon>Streptophyta</taxon>
        <taxon>Embryophyta</taxon>
        <taxon>Tracheophyta</taxon>
        <taxon>Spermatophyta</taxon>
        <taxon>Magnoliopsida</taxon>
        <taxon>eudicotyledons</taxon>
        <taxon>Gunneridae</taxon>
        <taxon>Pentapetalae</taxon>
        <taxon>asterids</taxon>
        <taxon>lamiids</taxon>
        <taxon>Solanales</taxon>
        <taxon>Solanaceae</taxon>
        <taxon>Solanoideae</taxon>
        <taxon>Solaneae</taxon>
        <taxon>Solanum</taxon>
        <taxon>Solanum subgen. Lycopersicon</taxon>
    </lineage>
</organism>
<evidence type="ECO:0000256" key="1">
    <source>
        <dbReference type="ARBA" id="ARBA00010617"/>
    </source>
</evidence>
<dbReference type="EnsemblPlants" id="Solyc09g065455.1.1">
    <property type="protein sequence ID" value="Solyc09g065455.1.1"/>
    <property type="gene ID" value="Solyc09g065455.1"/>
</dbReference>
<dbReference type="InterPro" id="IPR036396">
    <property type="entry name" value="Cyt_P450_sf"/>
</dbReference>
<accession>A0A3Q7I3V6</accession>
<dbReference type="InterPro" id="IPR052306">
    <property type="entry name" value="CYP450_71D"/>
</dbReference>
<evidence type="ECO:0000256" key="4">
    <source>
        <dbReference type="ARBA" id="ARBA00023002"/>
    </source>
</evidence>
<dbReference type="Proteomes" id="UP000004994">
    <property type="component" value="Chromosome 9"/>
</dbReference>
<dbReference type="STRING" id="4081.A0A3Q7I3V6"/>
<evidence type="ECO:0000256" key="5">
    <source>
        <dbReference type="ARBA" id="ARBA00023004"/>
    </source>
</evidence>
<keyword evidence="5" id="KW-0408">Iron</keyword>
<keyword evidence="4" id="KW-0560">Oxidoreductase</keyword>
<reference evidence="7" key="1">
    <citation type="journal article" date="2012" name="Nature">
        <title>The tomato genome sequence provides insights into fleshy fruit evolution.</title>
        <authorList>
            <consortium name="Tomato Genome Consortium"/>
        </authorList>
    </citation>
    <scope>NUCLEOTIDE SEQUENCE [LARGE SCALE GENOMIC DNA]</scope>
    <source>
        <strain evidence="7">cv. Heinz 1706</strain>
    </source>
</reference>
<reference evidence="7" key="2">
    <citation type="submission" date="2019-01" db="UniProtKB">
        <authorList>
            <consortium name="EnsemblPlants"/>
        </authorList>
    </citation>
    <scope>IDENTIFICATION</scope>
    <source>
        <strain evidence="7">cv. Heinz 1706</strain>
    </source>
</reference>
<proteinExistence type="inferred from homology"/>
<sequence length="125" mass="14041">MRKVCVLELLTIKNFCQSSTRGEPINCKAAFGDQLLKDEGKFIEILRELVESASGFSVSDIFPSIKILHVLSGLRSKILKITRRILQVVKKENDVFGDEDLVDFLLRLIESGEVKTQSPMTTSNL</sequence>
<keyword evidence="2" id="KW-0349">Heme</keyword>
<evidence type="ECO:0000256" key="3">
    <source>
        <dbReference type="ARBA" id="ARBA00022723"/>
    </source>
</evidence>
<dbReference type="PANTHER" id="PTHR47953">
    <property type="entry name" value="OS08G0105600 PROTEIN"/>
    <property type="match status" value="1"/>
</dbReference>
<keyword evidence="8" id="KW-1185">Reference proteome</keyword>
<evidence type="ECO:0000256" key="2">
    <source>
        <dbReference type="ARBA" id="ARBA00022617"/>
    </source>
</evidence>
<dbReference type="InParanoid" id="A0A3Q7I3V6"/>
<protein>
    <submittedName>
        <fullName evidence="7">Uncharacterized protein</fullName>
    </submittedName>
</protein>
<dbReference type="PANTHER" id="PTHR47953:SF17">
    <property type="entry name" value="CYTOCHROME P450"/>
    <property type="match status" value="1"/>
</dbReference>
<dbReference type="AlphaFoldDB" id="A0A3Q7I3V6"/>
<dbReference type="Gramene" id="Solyc09g065455.1.1">
    <property type="protein sequence ID" value="Solyc09g065455.1.1"/>
    <property type="gene ID" value="Solyc09g065455.1"/>
</dbReference>
<keyword evidence="3" id="KW-0479">Metal-binding</keyword>
<dbReference type="GO" id="GO:0016705">
    <property type="term" value="F:oxidoreductase activity, acting on paired donors, with incorporation or reduction of molecular oxygen"/>
    <property type="evidence" value="ECO:0007669"/>
    <property type="project" value="InterPro"/>
</dbReference>
<comment type="similarity">
    <text evidence="1">Belongs to the cytochrome P450 family.</text>
</comment>
<keyword evidence="6" id="KW-0503">Monooxygenase</keyword>
<dbReference type="GO" id="GO:0004497">
    <property type="term" value="F:monooxygenase activity"/>
    <property type="evidence" value="ECO:0007669"/>
    <property type="project" value="UniProtKB-KW"/>
</dbReference>
<evidence type="ECO:0000313" key="7">
    <source>
        <dbReference type="EnsemblPlants" id="Solyc09g065455.1.1"/>
    </source>
</evidence>
<dbReference type="GO" id="GO:0020037">
    <property type="term" value="F:heme binding"/>
    <property type="evidence" value="ECO:0007669"/>
    <property type="project" value="InterPro"/>
</dbReference>
<dbReference type="GO" id="GO:0005506">
    <property type="term" value="F:iron ion binding"/>
    <property type="evidence" value="ECO:0007669"/>
    <property type="project" value="InterPro"/>
</dbReference>